<dbReference type="InterPro" id="IPR020084">
    <property type="entry name" value="NUDIX_hydrolase_CS"/>
</dbReference>
<dbReference type="EMBL" id="AYJU01000018">
    <property type="protein sequence ID" value="EST51574.1"/>
    <property type="molecule type" value="Genomic_DNA"/>
</dbReference>
<dbReference type="SUPFAM" id="SSF55811">
    <property type="entry name" value="Nudix"/>
    <property type="match status" value="1"/>
</dbReference>
<sequence>MLSMQIRVQVSCLAFRDNKLAFIKRLNPQSSNYNKFIPPGGHVELHETLEEACRREMQEETGLSVVNLKMKGVVSFIAHTSSYHSVCFFFVSNSVEGELQNNEPEKVQPCWIDMKDIESHNAIPEYHKAFISRMLFKDEFMNARVEWCLPDNHIEWKIENITPINI</sequence>
<dbReference type="PANTHER" id="PTHR43046:SF14">
    <property type="entry name" value="MUTT_NUDIX FAMILY PROTEIN"/>
    <property type="match status" value="1"/>
</dbReference>
<dbReference type="Pfam" id="PF00293">
    <property type="entry name" value="NUDIX"/>
    <property type="match status" value="1"/>
</dbReference>
<dbReference type="eggNOG" id="COG1051">
    <property type="taxonomic scope" value="Bacteria"/>
</dbReference>
<proteinExistence type="inferred from homology"/>
<feature type="domain" description="Nudix hydrolase" evidence="4">
    <location>
        <begin position="5"/>
        <end position="136"/>
    </location>
</feature>
<dbReference type="PANTHER" id="PTHR43046">
    <property type="entry name" value="GDP-MANNOSE MANNOSYL HYDROLASE"/>
    <property type="match status" value="1"/>
</dbReference>
<dbReference type="InterPro" id="IPR000086">
    <property type="entry name" value="NUDIX_hydrolase_dom"/>
</dbReference>
<evidence type="ECO:0000313" key="6">
    <source>
        <dbReference type="Proteomes" id="UP000017973"/>
    </source>
</evidence>
<comment type="caution">
    <text evidence="5">The sequence shown here is derived from an EMBL/GenBank/DDBJ whole genome shotgun (WGS) entry which is preliminary data.</text>
</comment>
<dbReference type="Proteomes" id="UP000017973">
    <property type="component" value="Unassembled WGS sequence"/>
</dbReference>
<dbReference type="OrthoDB" id="9800077at2"/>
<dbReference type="PROSITE" id="PS00893">
    <property type="entry name" value="NUDIX_BOX"/>
    <property type="match status" value="1"/>
</dbReference>
<dbReference type="HOGENOM" id="CLU_037162_17_0_9"/>
<comment type="cofactor">
    <cofactor evidence="1">
        <name>Mg(2+)</name>
        <dbReference type="ChEBI" id="CHEBI:18420"/>
    </cofactor>
</comment>
<dbReference type="GO" id="GO:0016787">
    <property type="term" value="F:hydrolase activity"/>
    <property type="evidence" value="ECO:0007669"/>
    <property type="project" value="UniProtKB-KW"/>
</dbReference>
<comment type="similarity">
    <text evidence="3">Belongs to the Nudix hydrolase family.</text>
</comment>
<dbReference type="AlphaFoldDB" id="V6LYU1"/>
<reference evidence="5 6" key="1">
    <citation type="journal article" date="2014" name="Genome Announc.">
        <title>Draft Genome Sequence of Brevibacillus panacihumi Strain W25, a Halotolerant Hydrocarbon-Degrading Bacterium.</title>
        <authorList>
            <person name="Wang X."/>
            <person name="Jin D."/>
            <person name="Zhou L."/>
            <person name="Wu L."/>
            <person name="An W."/>
            <person name="Chen Y."/>
            <person name="Zhao L."/>
        </authorList>
    </citation>
    <scope>NUCLEOTIDE SEQUENCE [LARGE SCALE GENOMIC DNA]</scope>
    <source>
        <strain evidence="5 6">W25</strain>
    </source>
</reference>
<dbReference type="PROSITE" id="PS51462">
    <property type="entry name" value="NUDIX"/>
    <property type="match status" value="1"/>
</dbReference>
<protein>
    <submittedName>
        <fullName evidence="5">MutT/nudix family protein</fullName>
    </submittedName>
</protein>
<dbReference type="InterPro" id="IPR015797">
    <property type="entry name" value="NUDIX_hydrolase-like_dom_sf"/>
</dbReference>
<keyword evidence="6" id="KW-1185">Reference proteome</keyword>
<evidence type="ECO:0000256" key="1">
    <source>
        <dbReference type="ARBA" id="ARBA00001946"/>
    </source>
</evidence>
<name>V6LYU1_9BACL</name>
<dbReference type="PRINTS" id="PR00502">
    <property type="entry name" value="NUDIXFAMILY"/>
</dbReference>
<dbReference type="Gene3D" id="3.90.79.10">
    <property type="entry name" value="Nucleoside Triphosphate Pyrophosphohydrolase"/>
    <property type="match status" value="1"/>
</dbReference>
<dbReference type="STRING" id="1408254.T458_24475"/>
<evidence type="ECO:0000256" key="2">
    <source>
        <dbReference type="ARBA" id="ARBA00022801"/>
    </source>
</evidence>
<dbReference type="InterPro" id="IPR020476">
    <property type="entry name" value="Nudix_hydrolase"/>
</dbReference>
<evidence type="ECO:0000256" key="3">
    <source>
        <dbReference type="RuleBase" id="RU003476"/>
    </source>
</evidence>
<organism evidence="5 6">
    <name type="scientific">Brevibacillus panacihumi W25</name>
    <dbReference type="NCBI Taxonomy" id="1408254"/>
    <lineage>
        <taxon>Bacteria</taxon>
        <taxon>Bacillati</taxon>
        <taxon>Bacillota</taxon>
        <taxon>Bacilli</taxon>
        <taxon>Bacillales</taxon>
        <taxon>Paenibacillaceae</taxon>
        <taxon>Brevibacillus</taxon>
    </lineage>
</organism>
<gene>
    <name evidence="5" type="ORF">T458_24475</name>
</gene>
<evidence type="ECO:0000259" key="4">
    <source>
        <dbReference type="PROSITE" id="PS51462"/>
    </source>
</evidence>
<keyword evidence="2 3" id="KW-0378">Hydrolase</keyword>
<evidence type="ECO:0000313" key="5">
    <source>
        <dbReference type="EMBL" id="EST51574.1"/>
    </source>
</evidence>
<accession>V6LYU1</accession>